<evidence type="ECO:0000256" key="7">
    <source>
        <dbReference type="ARBA" id="ARBA00023132"/>
    </source>
</evidence>
<proteinExistence type="inferred from homology"/>
<evidence type="ECO:0000256" key="5">
    <source>
        <dbReference type="ARBA" id="ARBA00022927"/>
    </source>
</evidence>
<evidence type="ECO:0000256" key="2">
    <source>
        <dbReference type="ARBA" id="ARBA00011056"/>
    </source>
</evidence>
<dbReference type="EMBL" id="JANBQB010000026">
    <property type="protein sequence ID" value="KAJ1984240.1"/>
    <property type="molecule type" value="Genomic_DNA"/>
</dbReference>
<evidence type="ECO:0000256" key="1">
    <source>
        <dbReference type="ARBA" id="ARBA00004567"/>
    </source>
</evidence>
<evidence type="ECO:0000313" key="13">
    <source>
        <dbReference type="EMBL" id="KAJ1984240.1"/>
    </source>
</evidence>
<keyword evidence="6" id="KW-0811">Translocation</keyword>
<evidence type="ECO:0000256" key="3">
    <source>
        <dbReference type="ARBA" id="ARBA00022448"/>
    </source>
</evidence>
<dbReference type="Proteomes" id="UP001151582">
    <property type="component" value="Unassembled WGS sequence"/>
</dbReference>
<feature type="coiled-coil region" evidence="11">
    <location>
        <begin position="140"/>
        <end position="193"/>
    </location>
</feature>
<keyword evidence="3" id="KW-0813">Transport</keyword>
<evidence type="ECO:0000256" key="6">
    <source>
        <dbReference type="ARBA" id="ARBA00023010"/>
    </source>
</evidence>
<name>A0A9W8BB47_9FUNG</name>
<dbReference type="Pfam" id="PF07817">
    <property type="entry name" value="GLE1"/>
    <property type="match status" value="1"/>
</dbReference>
<dbReference type="GO" id="GO:0005737">
    <property type="term" value="C:cytoplasm"/>
    <property type="evidence" value="ECO:0007669"/>
    <property type="project" value="TreeGrafter"/>
</dbReference>
<keyword evidence="14" id="KW-1185">Reference proteome</keyword>
<evidence type="ECO:0000256" key="9">
    <source>
        <dbReference type="ARBA" id="ARBA00026227"/>
    </source>
</evidence>
<dbReference type="Gene3D" id="1.25.40.510">
    <property type="entry name" value="GLE1-like"/>
    <property type="match status" value="1"/>
</dbReference>
<dbReference type="GO" id="GO:0044614">
    <property type="term" value="C:nuclear pore cytoplasmic filaments"/>
    <property type="evidence" value="ECO:0007669"/>
    <property type="project" value="TreeGrafter"/>
</dbReference>
<dbReference type="AlphaFoldDB" id="A0A9W8BB47"/>
<protein>
    <recommendedName>
        <fullName evidence="9">mRNA export factor GLE1</fullName>
    </recommendedName>
    <alternativeName>
        <fullName evidence="10">Nucleoporin GLE1</fullName>
    </alternativeName>
</protein>
<dbReference type="PANTHER" id="PTHR12960">
    <property type="entry name" value="GLE-1-RELATED"/>
    <property type="match status" value="1"/>
</dbReference>
<evidence type="ECO:0000256" key="10">
    <source>
        <dbReference type="ARBA" id="ARBA00029983"/>
    </source>
</evidence>
<evidence type="ECO:0000256" key="12">
    <source>
        <dbReference type="SAM" id="MobiDB-lite"/>
    </source>
</evidence>
<evidence type="ECO:0000256" key="11">
    <source>
        <dbReference type="SAM" id="Coils"/>
    </source>
</evidence>
<dbReference type="OrthoDB" id="420884at2759"/>
<feature type="region of interest" description="Disordered" evidence="12">
    <location>
        <begin position="1"/>
        <end position="30"/>
    </location>
</feature>
<dbReference type="InterPro" id="IPR038506">
    <property type="entry name" value="GLE1-like_sf"/>
</dbReference>
<evidence type="ECO:0000256" key="4">
    <source>
        <dbReference type="ARBA" id="ARBA00022816"/>
    </source>
</evidence>
<dbReference type="PANTHER" id="PTHR12960:SF0">
    <property type="entry name" value="MRNA EXPORT FACTOR GLE1"/>
    <property type="match status" value="1"/>
</dbReference>
<dbReference type="GO" id="GO:0015031">
    <property type="term" value="P:protein transport"/>
    <property type="evidence" value="ECO:0007669"/>
    <property type="project" value="UniProtKB-KW"/>
</dbReference>
<dbReference type="GO" id="GO:0005543">
    <property type="term" value="F:phospholipid binding"/>
    <property type="evidence" value="ECO:0007669"/>
    <property type="project" value="TreeGrafter"/>
</dbReference>
<organism evidence="13 14">
    <name type="scientific">Dimargaris verticillata</name>
    <dbReference type="NCBI Taxonomy" id="2761393"/>
    <lineage>
        <taxon>Eukaryota</taxon>
        <taxon>Fungi</taxon>
        <taxon>Fungi incertae sedis</taxon>
        <taxon>Zoopagomycota</taxon>
        <taxon>Kickxellomycotina</taxon>
        <taxon>Dimargaritomycetes</taxon>
        <taxon>Dimargaritales</taxon>
        <taxon>Dimargaritaceae</taxon>
        <taxon>Dimargaris</taxon>
    </lineage>
</organism>
<sequence>MPASDTLNRHPAQVHASKTPSPPRSAHAIRPRAHTVSLATRVVLLSNPTSYGVPTDSESDSETSDIEYTRQVKAKTVEEVSSWFTERTQAARQRSSKSAKLSSVAKFQQESEITQRLLKSLSLSASQPVSAIDDQFNARNTALNRQISQCLSQCERIREERHQKEIEAEKSRQAQLEAQKTAQEAAVQRAQAALKPATLPPPEAIPSPSHKPMAQAATIAPAIPTTPAPTRASSVAVIRPDSSVSEVEHYHARLMHLKNVVRPAVKDNPALKTVERSLKKEMNLKVGQLVNIRSSILKTAGAINNAFLTARSRDATLYEWTLNLASKVITSQAEVEVQANHSMAYPLAHVCVLLFQSHPEFVETFMARLVKKCPYVVPQYFNRQPTQSLQEYRKLIGYPIAGSEEWETREIYFNKMSGLLALYAAIVQTTPIVLNLPPQPITGFLLIPFLKVNEHLAPLFRFHRIDALVQIAGATLIQAYQGQARKLIHALHSQFMPQLTSTIPYRAAKEKLSLYLQRYAQTNGVLERTNGYDYQPS</sequence>
<accession>A0A9W8BB47</accession>
<dbReference type="GO" id="GO:0031369">
    <property type="term" value="F:translation initiation factor binding"/>
    <property type="evidence" value="ECO:0007669"/>
    <property type="project" value="TreeGrafter"/>
</dbReference>
<comment type="subcellular location">
    <subcellularLocation>
        <location evidence="1">Nucleus</location>
        <location evidence="1">Nuclear pore complex</location>
    </subcellularLocation>
</comment>
<comment type="similarity">
    <text evidence="2">Belongs to the GLE1 family.</text>
</comment>
<keyword evidence="4" id="KW-0509">mRNA transport</keyword>
<keyword evidence="8" id="KW-0539">Nucleus</keyword>
<evidence type="ECO:0000313" key="14">
    <source>
        <dbReference type="Proteomes" id="UP001151582"/>
    </source>
</evidence>
<reference evidence="13" key="1">
    <citation type="submission" date="2022-07" db="EMBL/GenBank/DDBJ databases">
        <title>Phylogenomic reconstructions and comparative analyses of Kickxellomycotina fungi.</title>
        <authorList>
            <person name="Reynolds N.K."/>
            <person name="Stajich J.E."/>
            <person name="Barry K."/>
            <person name="Grigoriev I.V."/>
            <person name="Crous P."/>
            <person name="Smith M.E."/>
        </authorList>
    </citation>
    <scope>NUCLEOTIDE SEQUENCE</scope>
    <source>
        <strain evidence="13">RSA 567</strain>
    </source>
</reference>
<comment type="caution">
    <text evidence="13">The sequence shown here is derived from an EMBL/GenBank/DDBJ whole genome shotgun (WGS) entry which is preliminary data.</text>
</comment>
<dbReference type="GO" id="GO:0016973">
    <property type="term" value="P:poly(A)+ mRNA export from nucleus"/>
    <property type="evidence" value="ECO:0007669"/>
    <property type="project" value="InterPro"/>
</dbReference>
<keyword evidence="11" id="KW-0175">Coiled coil</keyword>
<gene>
    <name evidence="13" type="ORF">H4R34_000800</name>
</gene>
<keyword evidence="5" id="KW-0653">Protein transport</keyword>
<keyword evidence="7" id="KW-0906">Nuclear pore complex</keyword>
<evidence type="ECO:0000256" key="8">
    <source>
        <dbReference type="ARBA" id="ARBA00023242"/>
    </source>
</evidence>
<dbReference type="GO" id="GO:0000822">
    <property type="term" value="F:inositol hexakisphosphate binding"/>
    <property type="evidence" value="ECO:0007669"/>
    <property type="project" value="TreeGrafter"/>
</dbReference>
<dbReference type="InterPro" id="IPR012476">
    <property type="entry name" value="GLE1"/>
</dbReference>